<dbReference type="Proteomes" id="UP000733744">
    <property type="component" value="Unassembled WGS sequence"/>
</dbReference>
<dbReference type="CDD" id="cd18738">
    <property type="entry name" value="PIN_VapC4-5_FitB-like"/>
    <property type="match status" value="1"/>
</dbReference>
<dbReference type="Gene3D" id="3.40.50.1010">
    <property type="entry name" value="5'-nuclease"/>
    <property type="match status" value="1"/>
</dbReference>
<evidence type="ECO:0000313" key="9">
    <source>
        <dbReference type="EMBL" id="TRW92877.1"/>
    </source>
</evidence>
<proteinExistence type="inferred from homology"/>
<sequence>MSHYLLDTNTLIYYFNGNMESVVKDKVSRLIRESFQISIISKMEFLGFPFNFQERLKAEQFVGCATVRALTDEIAWRVIDIRKEKAIKLPDAIIAATAMQYSAILVTRNTKNFKALTLETYNPFDGG</sequence>
<keyword evidence="5" id="KW-0378">Hydrolase</keyword>
<evidence type="ECO:0000256" key="5">
    <source>
        <dbReference type="ARBA" id="ARBA00022801"/>
    </source>
</evidence>
<evidence type="ECO:0000256" key="6">
    <source>
        <dbReference type="ARBA" id="ARBA00022842"/>
    </source>
</evidence>
<comment type="caution">
    <text evidence="9">The sequence shown here is derived from an EMBL/GenBank/DDBJ whole genome shotgun (WGS) entry which is preliminary data.</text>
</comment>
<comment type="similarity">
    <text evidence="7">Belongs to the PINc/VapC protein family.</text>
</comment>
<feature type="domain" description="PIN" evidence="8">
    <location>
        <begin position="4"/>
        <end position="114"/>
    </location>
</feature>
<dbReference type="Pfam" id="PF01850">
    <property type="entry name" value="PIN"/>
    <property type="match status" value="1"/>
</dbReference>
<keyword evidence="3" id="KW-0540">Nuclease</keyword>
<dbReference type="InterPro" id="IPR050556">
    <property type="entry name" value="Type_II_TA_system_RNase"/>
</dbReference>
<keyword evidence="10" id="KW-1185">Reference proteome</keyword>
<dbReference type="PANTHER" id="PTHR33653:SF1">
    <property type="entry name" value="RIBONUCLEASE VAPC2"/>
    <property type="match status" value="1"/>
</dbReference>
<evidence type="ECO:0000259" key="8">
    <source>
        <dbReference type="Pfam" id="PF01850"/>
    </source>
</evidence>
<evidence type="ECO:0000256" key="3">
    <source>
        <dbReference type="ARBA" id="ARBA00022722"/>
    </source>
</evidence>
<name>A0ABY3C8G1_9GAMM</name>
<gene>
    <name evidence="9" type="ORF">EKO24_014045</name>
</gene>
<protein>
    <submittedName>
        <fullName evidence="9">Type II toxin-antitoxin system VapC family toxin</fullName>
    </submittedName>
</protein>
<organism evidence="9 10">
    <name type="scientific">Candidatus Methylobacter oryzae</name>
    <dbReference type="NCBI Taxonomy" id="2497749"/>
    <lineage>
        <taxon>Bacteria</taxon>
        <taxon>Pseudomonadati</taxon>
        <taxon>Pseudomonadota</taxon>
        <taxon>Gammaproteobacteria</taxon>
        <taxon>Methylococcales</taxon>
        <taxon>Methylococcaceae</taxon>
        <taxon>Methylobacter</taxon>
    </lineage>
</organism>
<dbReference type="EMBL" id="RYFG02000105">
    <property type="protein sequence ID" value="TRW92877.1"/>
    <property type="molecule type" value="Genomic_DNA"/>
</dbReference>
<dbReference type="InterPro" id="IPR029060">
    <property type="entry name" value="PIN-like_dom_sf"/>
</dbReference>
<evidence type="ECO:0000313" key="10">
    <source>
        <dbReference type="Proteomes" id="UP000733744"/>
    </source>
</evidence>
<keyword evidence="2" id="KW-1277">Toxin-antitoxin system</keyword>
<dbReference type="SUPFAM" id="SSF88723">
    <property type="entry name" value="PIN domain-like"/>
    <property type="match status" value="1"/>
</dbReference>
<dbReference type="InterPro" id="IPR002716">
    <property type="entry name" value="PIN_dom"/>
</dbReference>
<keyword evidence="4" id="KW-0479">Metal-binding</keyword>
<evidence type="ECO:0000256" key="4">
    <source>
        <dbReference type="ARBA" id="ARBA00022723"/>
    </source>
</evidence>
<comment type="cofactor">
    <cofactor evidence="1">
        <name>Mg(2+)</name>
        <dbReference type="ChEBI" id="CHEBI:18420"/>
    </cofactor>
</comment>
<dbReference type="RefSeq" id="WP_127028548.1">
    <property type="nucleotide sequence ID" value="NZ_RYFG02000105.1"/>
</dbReference>
<evidence type="ECO:0000256" key="2">
    <source>
        <dbReference type="ARBA" id="ARBA00022649"/>
    </source>
</evidence>
<reference evidence="9 10" key="1">
    <citation type="journal article" date="2019" name="Antonie Van Leeuwenhoek">
        <title>Description of 'Ca. Methylobacter oryzae' KRF1, a novel species from the environmentally important Methylobacter clade 2.</title>
        <authorList>
            <person name="Khatri K."/>
            <person name="Mohite J.A."/>
            <person name="Pandit P.S."/>
            <person name="Bahulikar R."/>
            <person name="Rahalkar M.C."/>
        </authorList>
    </citation>
    <scope>NUCLEOTIDE SEQUENCE [LARGE SCALE GENOMIC DNA]</scope>
    <source>
        <strain evidence="9 10">KRF1</strain>
    </source>
</reference>
<dbReference type="PANTHER" id="PTHR33653">
    <property type="entry name" value="RIBONUCLEASE VAPC2"/>
    <property type="match status" value="1"/>
</dbReference>
<evidence type="ECO:0000256" key="7">
    <source>
        <dbReference type="ARBA" id="ARBA00038093"/>
    </source>
</evidence>
<evidence type="ECO:0000256" key="1">
    <source>
        <dbReference type="ARBA" id="ARBA00001946"/>
    </source>
</evidence>
<accession>A0ABY3C8G1</accession>
<keyword evidence="6" id="KW-0460">Magnesium</keyword>